<keyword evidence="3" id="KW-1185">Reference proteome</keyword>
<evidence type="ECO:0000313" key="2">
    <source>
        <dbReference type="EMBL" id="EPE25015.1"/>
    </source>
</evidence>
<dbReference type="AlphaFoldDB" id="S3CGI5"/>
<dbReference type="HOGENOM" id="CLU_025449_1_0_1"/>
<dbReference type="GeneID" id="19470637"/>
<dbReference type="KEGG" id="glz:GLAREA_11596"/>
<protein>
    <recommendedName>
        <fullName evidence="1">DUF7582 domain-containing protein</fullName>
    </recommendedName>
</protein>
<proteinExistence type="predicted"/>
<sequence>MPPISKDHISYPLEAGSSLLDVKRLPMEVTTALEYVSSKLARKNMHFAFIVIRKEVQVPSTGMTPDSATFPSPTDSIFSKVSSSSSVFSRALSKSSSRSSLRSAFSSGSSTCSSVASSASLSRTQYPSLPTSPRDFSAAPRLNVLTATTSPALPCMSPSTPNPFGITLLQTAPISPRSSKFLNSTIERAEKRYPSIGTGWLVPKPYTTTSAPTDLIARSLSQNEIIFASGGLTLLSLDHVYTFKTHLQLYSRTLTPPSLTLAVDELRRLILAQGPGTTITKSHLTRSYPWLGISFPALVDINQAYKTAYGGSSRSGAIDVAETPVRTAAIPTLSLTTSFTRPTPTFNVRFSTASTSSLCSETSYFSPVSPYSSSDPGTAVPLTAISMGESARGVELDTAISYQFDLESAFPGRGPGPLTPNRGDDITPVTKGEWTFLRVDASARRGAVETC</sequence>
<name>S3CGI5_GLAL2</name>
<dbReference type="Pfam" id="PF24483">
    <property type="entry name" value="DUF7582"/>
    <property type="match status" value="1"/>
</dbReference>
<dbReference type="STRING" id="1116229.S3CGI5"/>
<gene>
    <name evidence="2" type="ORF">GLAREA_11596</name>
</gene>
<dbReference type="InterPro" id="IPR056004">
    <property type="entry name" value="DUF7582"/>
</dbReference>
<dbReference type="eggNOG" id="ENOG502S6GP">
    <property type="taxonomic scope" value="Eukaryota"/>
</dbReference>
<evidence type="ECO:0000313" key="3">
    <source>
        <dbReference type="Proteomes" id="UP000016922"/>
    </source>
</evidence>
<reference evidence="2 3" key="1">
    <citation type="journal article" date="2013" name="BMC Genomics">
        <title>Genomics-driven discovery of the pneumocandin biosynthetic gene cluster in the fungus Glarea lozoyensis.</title>
        <authorList>
            <person name="Chen L."/>
            <person name="Yue Q."/>
            <person name="Zhang X."/>
            <person name="Xiang M."/>
            <person name="Wang C."/>
            <person name="Li S."/>
            <person name="Che Y."/>
            <person name="Ortiz-Lopez F.J."/>
            <person name="Bills G.F."/>
            <person name="Liu X."/>
            <person name="An Z."/>
        </authorList>
    </citation>
    <scope>NUCLEOTIDE SEQUENCE [LARGE SCALE GENOMIC DNA]</scope>
    <source>
        <strain evidence="3">ATCC 20868 / MF5171</strain>
    </source>
</reference>
<dbReference type="OrthoDB" id="5350192at2759"/>
<accession>S3CGI5</accession>
<evidence type="ECO:0000259" key="1">
    <source>
        <dbReference type="Pfam" id="PF24483"/>
    </source>
</evidence>
<dbReference type="Proteomes" id="UP000016922">
    <property type="component" value="Unassembled WGS sequence"/>
</dbReference>
<dbReference type="EMBL" id="KE145372">
    <property type="protein sequence ID" value="EPE25015.1"/>
    <property type="molecule type" value="Genomic_DNA"/>
</dbReference>
<dbReference type="RefSeq" id="XP_008087930.1">
    <property type="nucleotide sequence ID" value="XM_008089739.1"/>
</dbReference>
<feature type="domain" description="DUF7582" evidence="1">
    <location>
        <begin position="162"/>
        <end position="310"/>
    </location>
</feature>
<dbReference type="OMA" id="TTRGEWG"/>
<organism evidence="2 3">
    <name type="scientific">Glarea lozoyensis (strain ATCC 20868 / MF5171)</name>
    <dbReference type="NCBI Taxonomy" id="1116229"/>
    <lineage>
        <taxon>Eukaryota</taxon>
        <taxon>Fungi</taxon>
        <taxon>Dikarya</taxon>
        <taxon>Ascomycota</taxon>
        <taxon>Pezizomycotina</taxon>
        <taxon>Leotiomycetes</taxon>
        <taxon>Helotiales</taxon>
        <taxon>Helotiaceae</taxon>
        <taxon>Glarea</taxon>
    </lineage>
</organism>